<dbReference type="AlphaFoldDB" id="A0A6I6MLT9"/>
<dbReference type="RefSeq" id="WP_158767194.1">
    <property type="nucleotide sequence ID" value="NZ_CP047045.1"/>
</dbReference>
<evidence type="ECO:0000256" key="1">
    <source>
        <dbReference type="ARBA" id="ARBA00007689"/>
    </source>
</evidence>
<proteinExistence type="inferred from homology"/>
<evidence type="ECO:0000313" key="3">
    <source>
        <dbReference type="EMBL" id="QGZ96405.1"/>
    </source>
</evidence>
<feature type="domain" description="YCII-related" evidence="2">
    <location>
        <begin position="1"/>
        <end position="91"/>
    </location>
</feature>
<keyword evidence="4" id="KW-1185">Reference proteome</keyword>
<dbReference type="InterPro" id="IPR011008">
    <property type="entry name" value="Dimeric_a/b-barrel"/>
</dbReference>
<comment type="similarity">
    <text evidence="1">Belongs to the YciI family.</text>
</comment>
<reference evidence="4" key="1">
    <citation type="submission" date="2019-12" db="EMBL/GenBank/DDBJ databases">
        <title>Complete genome of Terracaulis silvestris 0127_4.</title>
        <authorList>
            <person name="Vieira S."/>
            <person name="Riedel T."/>
            <person name="Sproer C."/>
            <person name="Pascual J."/>
            <person name="Boedeker C."/>
            <person name="Overmann J."/>
        </authorList>
    </citation>
    <scope>NUCLEOTIDE SEQUENCE [LARGE SCALE GENOMIC DNA]</scope>
    <source>
        <strain evidence="4">0127_4</strain>
    </source>
</reference>
<dbReference type="KEGG" id="tsv:DSM104635_03264"/>
<dbReference type="InterPro" id="IPR005545">
    <property type="entry name" value="YCII"/>
</dbReference>
<dbReference type="Gene3D" id="3.30.70.1060">
    <property type="entry name" value="Dimeric alpha+beta barrel"/>
    <property type="match status" value="1"/>
</dbReference>
<evidence type="ECO:0000259" key="2">
    <source>
        <dbReference type="Pfam" id="PF03795"/>
    </source>
</evidence>
<dbReference type="SUPFAM" id="SSF54909">
    <property type="entry name" value="Dimeric alpha+beta barrel"/>
    <property type="match status" value="1"/>
</dbReference>
<gene>
    <name evidence="3" type="ORF">DSM104635_03264</name>
</gene>
<evidence type="ECO:0000313" key="4">
    <source>
        <dbReference type="Proteomes" id="UP000431269"/>
    </source>
</evidence>
<protein>
    <submittedName>
        <fullName evidence="3">YCII-related domain protein</fullName>
    </submittedName>
</protein>
<name>A0A6I6MLT9_9CAUL</name>
<dbReference type="PANTHER" id="PTHR35174:SF1">
    <property type="entry name" value="BLL0086 PROTEIN"/>
    <property type="match status" value="1"/>
</dbReference>
<dbReference type="PANTHER" id="PTHR35174">
    <property type="entry name" value="BLL7171 PROTEIN-RELATED"/>
    <property type="match status" value="1"/>
</dbReference>
<sequence>MRYMFLTSGAETGLVPPQRMIDEIEKLSEREMAAGRMIARGGLAPTAMGSARLESRRGKLKLTDGPFAESKEVLGGFAIFEFATREEALASLRSFMELHREHWPEWEGVCEMRAMFGFGATSAALAQPD</sequence>
<organism evidence="3 4">
    <name type="scientific">Terricaulis silvestris</name>
    <dbReference type="NCBI Taxonomy" id="2686094"/>
    <lineage>
        <taxon>Bacteria</taxon>
        <taxon>Pseudomonadati</taxon>
        <taxon>Pseudomonadota</taxon>
        <taxon>Alphaproteobacteria</taxon>
        <taxon>Caulobacterales</taxon>
        <taxon>Caulobacteraceae</taxon>
        <taxon>Terricaulis</taxon>
    </lineage>
</organism>
<accession>A0A6I6MLT9</accession>
<dbReference type="Proteomes" id="UP000431269">
    <property type="component" value="Chromosome"/>
</dbReference>
<dbReference type="Pfam" id="PF03795">
    <property type="entry name" value="YCII"/>
    <property type="match status" value="1"/>
</dbReference>
<dbReference type="EMBL" id="CP047045">
    <property type="protein sequence ID" value="QGZ96405.1"/>
    <property type="molecule type" value="Genomic_DNA"/>
</dbReference>